<evidence type="ECO:0000313" key="2">
    <source>
        <dbReference type="EMBL" id="MBS4884344.1"/>
    </source>
</evidence>
<feature type="transmembrane region" description="Helical" evidence="1">
    <location>
        <begin position="7"/>
        <end position="33"/>
    </location>
</feature>
<name>A0A942W9J6_9FIRM</name>
<dbReference type="EMBL" id="JAGZMZ010000013">
    <property type="protein sequence ID" value="MBS4884344.1"/>
    <property type="molecule type" value="Genomic_DNA"/>
</dbReference>
<dbReference type="Proteomes" id="UP000753219">
    <property type="component" value="Unassembled WGS sequence"/>
</dbReference>
<keyword evidence="1" id="KW-0812">Transmembrane</keyword>
<proteinExistence type="predicted"/>
<reference evidence="2" key="1">
    <citation type="submission" date="2021-02" db="EMBL/GenBank/DDBJ databases">
        <title>Infant gut strain persistence is associated with maternal origin, phylogeny, and functional potential including surface adhesion and iron acquisition.</title>
        <authorList>
            <person name="Lou Y.C."/>
        </authorList>
    </citation>
    <scope>NUCLEOTIDE SEQUENCE</scope>
    <source>
        <strain evidence="2">L3_108_103G1_dasL3_108_103G1_concoct_2</strain>
    </source>
</reference>
<feature type="transmembrane region" description="Helical" evidence="1">
    <location>
        <begin position="109"/>
        <end position="132"/>
    </location>
</feature>
<protein>
    <submittedName>
        <fullName evidence="2">Uncharacterized protein</fullName>
    </submittedName>
</protein>
<organism evidence="2 3">
    <name type="scientific">Amedibacillus dolichus</name>
    <dbReference type="NCBI Taxonomy" id="31971"/>
    <lineage>
        <taxon>Bacteria</taxon>
        <taxon>Bacillati</taxon>
        <taxon>Bacillota</taxon>
        <taxon>Erysipelotrichia</taxon>
        <taxon>Erysipelotrichales</taxon>
        <taxon>Erysipelotrichaceae</taxon>
        <taxon>Amedibacillus</taxon>
    </lineage>
</organism>
<dbReference type="AlphaFoldDB" id="A0A942W9J6"/>
<dbReference type="RefSeq" id="WP_278640271.1">
    <property type="nucleotide sequence ID" value="NZ_JAGZMZ010000013.1"/>
</dbReference>
<feature type="transmembrane region" description="Helical" evidence="1">
    <location>
        <begin position="39"/>
        <end position="59"/>
    </location>
</feature>
<feature type="transmembrane region" description="Helical" evidence="1">
    <location>
        <begin position="84"/>
        <end position="103"/>
    </location>
</feature>
<evidence type="ECO:0000256" key="1">
    <source>
        <dbReference type="SAM" id="Phobius"/>
    </source>
</evidence>
<sequence length="138" mass="16302">MVKNKFLLLIAAVVWLIAGYNVLHIGWIAYINYIKPFDILISVVIFCLFWFLVFHKLVLKHTKRIQSFLEPKQYAWKFFDRKSFFIMFFMITFGIAIRSFQLLPEEIIAIFYSGLGAALFLAGIQFFHSFLVEMKEEA</sequence>
<gene>
    <name evidence="2" type="ORF">KHZ85_06220</name>
</gene>
<keyword evidence="1" id="KW-1133">Transmembrane helix</keyword>
<comment type="caution">
    <text evidence="2">The sequence shown here is derived from an EMBL/GenBank/DDBJ whole genome shotgun (WGS) entry which is preliminary data.</text>
</comment>
<keyword evidence="1" id="KW-0472">Membrane</keyword>
<evidence type="ECO:0000313" key="3">
    <source>
        <dbReference type="Proteomes" id="UP000753219"/>
    </source>
</evidence>
<accession>A0A942W9J6</accession>